<dbReference type="EMBL" id="AJIL01000177">
    <property type="protein sequence ID" value="KNE92068.1"/>
    <property type="molecule type" value="Genomic_DNA"/>
</dbReference>
<dbReference type="Proteomes" id="UP000054564">
    <property type="component" value="Unassembled WGS sequence"/>
</dbReference>
<comment type="caution">
    <text evidence="2">The sequence shown here is derived from an EMBL/GenBank/DDBJ whole genome shotgun (WGS) entry which is preliminary data.</text>
</comment>
<feature type="chain" id="PRO_5005549171" evidence="1">
    <location>
        <begin position="18"/>
        <end position="107"/>
    </location>
</feature>
<proteinExistence type="predicted"/>
<keyword evidence="3" id="KW-1185">Reference proteome</keyword>
<reference evidence="3" key="1">
    <citation type="submission" date="2014-03" db="EMBL/GenBank/DDBJ databases">
        <title>The Genome Sequence of Puccinia striiformis f. sp. tritici PST-78.</title>
        <authorList>
            <consortium name="The Broad Institute Genome Sequencing Platform"/>
            <person name="Cuomo C."/>
            <person name="Hulbert S."/>
            <person name="Chen X."/>
            <person name="Walker B."/>
            <person name="Young S.K."/>
            <person name="Zeng Q."/>
            <person name="Gargeya S."/>
            <person name="Fitzgerald M."/>
            <person name="Haas B."/>
            <person name="Abouelleil A."/>
            <person name="Alvarado L."/>
            <person name="Arachchi H.M."/>
            <person name="Berlin A.M."/>
            <person name="Chapman S.B."/>
            <person name="Goldberg J."/>
            <person name="Griggs A."/>
            <person name="Gujja S."/>
            <person name="Hansen M."/>
            <person name="Howarth C."/>
            <person name="Imamovic A."/>
            <person name="Larimer J."/>
            <person name="McCowan C."/>
            <person name="Montmayeur A."/>
            <person name="Murphy C."/>
            <person name="Neiman D."/>
            <person name="Pearson M."/>
            <person name="Priest M."/>
            <person name="Roberts A."/>
            <person name="Saif S."/>
            <person name="Shea T."/>
            <person name="Sisk P."/>
            <person name="Sykes S."/>
            <person name="Wortman J."/>
            <person name="Nusbaum C."/>
            <person name="Birren B."/>
        </authorList>
    </citation>
    <scope>NUCLEOTIDE SEQUENCE [LARGE SCALE GENOMIC DNA]</scope>
    <source>
        <strain evidence="3">race PST-78</strain>
    </source>
</reference>
<sequence length="107" mass="12717">MLAHVLFSCATILYVHSVLYDAESQRTKYKKLRKFKADLDRFEIDFSDLYESMEAQTQRFIAWEKEGQSDLNRTKALLDSYTAITQRSSRLKRRLTRLQQRFTALSQ</sequence>
<keyword evidence="1" id="KW-0732">Signal</keyword>
<name>A0A0L0UYF1_9BASI</name>
<evidence type="ECO:0000256" key="1">
    <source>
        <dbReference type="SAM" id="SignalP"/>
    </source>
</evidence>
<evidence type="ECO:0000313" key="3">
    <source>
        <dbReference type="Proteomes" id="UP000054564"/>
    </source>
</evidence>
<protein>
    <submittedName>
        <fullName evidence="2">Uncharacterized protein</fullName>
    </submittedName>
</protein>
<gene>
    <name evidence="2" type="ORF">PSTG_14543</name>
</gene>
<feature type="signal peptide" evidence="1">
    <location>
        <begin position="1"/>
        <end position="17"/>
    </location>
</feature>
<organism evidence="2 3">
    <name type="scientific">Puccinia striiformis f. sp. tritici PST-78</name>
    <dbReference type="NCBI Taxonomy" id="1165861"/>
    <lineage>
        <taxon>Eukaryota</taxon>
        <taxon>Fungi</taxon>
        <taxon>Dikarya</taxon>
        <taxon>Basidiomycota</taxon>
        <taxon>Pucciniomycotina</taxon>
        <taxon>Pucciniomycetes</taxon>
        <taxon>Pucciniales</taxon>
        <taxon>Pucciniaceae</taxon>
        <taxon>Puccinia</taxon>
    </lineage>
</organism>
<dbReference type="AlphaFoldDB" id="A0A0L0UYF1"/>
<evidence type="ECO:0000313" key="2">
    <source>
        <dbReference type="EMBL" id="KNE92068.1"/>
    </source>
</evidence>
<accession>A0A0L0UYF1</accession>